<name>A0A087RZ86_9ARCH</name>
<protein>
    <submittedName>
        <fullName evidence="1">Uncharacterized protein</fullName>
    </submittedName>
</protein>
<evidence type="ECO:0000313" key="1">
    <source>
        <dbReference type="EMBL" id="KFM18790.1"/>
    </source>
</evidence>
<evidence type="ECO:0000313" key="2">
    <source>
        <dbReference type="Proteomes" id="UP000029387"/>
    </source>
</evidence>
<organism evidence="1 2">
    <name type="scientific">Marine Group I thaumarchaeote SCGC AAA799-P11</name>
    <dbReference type="NCBI Taxonomy" id="1502295"/>
    <lineage>
        <taxon>Archaea</taxon>
        <taxon>Nitrososphaerota</taxon>
        <taxon>Marine Group I</taxon>
    </lineage>
</organism>
<sequence length="403" mass="47464">METSKHSAYLVEKNLPKEPWHIFIIWNKSLPKKDQIINDVKNKFELKTIFEMNWSQNLFLDNLKRFYGATLPDPEKKLEDCGNGAFFIVLVQDKNPVYRENGTGLQKKLVNGNVFDAKMTYRKWLGVDFAVHGSNTQQETNHDLSLLFGKSLSEITTNFASQTNQTIKISRDLVGANGWSSLKELFHVLNNSTNYVILRNFEDLIEPFQLKNLKDIDILTDDFWQISYIVNKKLRKEGESGPSSYVEVVGKRIKFDFKTPGDGYYDKAWEEDLLKKRRLFQNEFYILDDENYFYSLLYHMLIHKQKLNEKYLERLCIIAKKLKIDNFYDVKDKSTNLKEFLDKFLQKKNYSYTNTRGYRLTHNELTRLTTNAIKISKKQGIGKLFRAAKDKLYRNNLIKSEKI</sequence>
<dbReference type="AlphaFoldDB" id="A0A087RZ86"/>
<comment type="caution">
    <text evidence="1">The sequence shown here is derived from an EMBL/GenBank/DDBJ whole genome shotgun (WGS) entry which is preliminary data.</text>
</comment>
<proteinExistence type="predicted"/>
<dbReference type="Proteomes" id="UP000029387">
    <property type="component" value="Unassembled WGS sequence"/>
</dbReference>
<accession>A0A087RZ86</accession>
<keyword evidence="2" id="KW-1185">Reference proteome</keyword>
<reference evidence="1 2" key="1">
    <citation type="submission" date="2014-06" db="EMBL/GenBank/DDBJ databases">
        <authorList>
            <person name="Ngugi D.K."/>
            <person name="Blom J."/>
            <person name="Alam I."/>
            <person name="Rashid M."/>
            <person name="Baalawi W."/>
            <person name="Zhang G."/>
            <person name="Hikmawan T."/>
            <person name="Guan Y."/>
            <person name="Antunes A."/>
            <person name="Siam R."/>
            <person name="El-Dorry H."/>
            <person name="Bajic V."/>
            <person name="Stingl U."/>
        </authorList>
    </citation>
    <scope>NUCLEOTIDE SEQUENCE [LARGE SCALE GENOMIC DNA]</scope>
    <source>
        <strain evidence="1">SCGC AAA799-P11</strain>
    </source>
</reference>
<gene>
    <name evidence="1" type="ORF">AAA799P11_00999</name>
</gene>
<dbReference type="EMBL" id="JOSZ01000014">
    <property type="protein sequence ID" value="KFM18790.1"/>
    <property type="molecule type" value="Genomic_DNA"/>
</dbReference>